<organism evidence="1 2">
    <name type="scientific">Persea americana</name>
    <name type="common">Avocado</name>
    <dbReference type="NCBI Taxonomy" id="3435"/>
    <lineage>
        <taxon>Eukaryota</taxon>
        <taxon>Viridiplantae</taxon>
        <taxon>Streptophyta</taxon>
        <taxon>Embryophyta</taxon>
        <taxon>Tracheophyta</taxon>
        <taxon>Spermatophyta</taxon>
        <taxon>Magnoliopsida</taxon>
        <taxon>Magnoliidae</taxon>
        <taxon>Laurales</taxon>
        <taxon>Lauraceae</taxon>
        <taxon>Persea</taxon>
    </lineage>
</organism>
<sequence>MSDQISRSYPDSCPQSATVTVLEVLPLEDPTSSIARTTSIPSTTCSNTTCFPSSHYVLAVQTQNCDPFVPGPAFAIYITLHVSPPPEPPLHVLT</sequence>
<evidence type="ECO:0000313" key="2">
    <source>
        <dbReference type="Proteomes" id="UP001234297"/>
    </source>
</evidence>
<comment type="caution">
    <text evidence="1">The sequence shown here is derived from an EMBL/GenBank/DDBJ whole genome shotgun (WGS) entry which is preliminary data.</text>
</comment>
<keyword evidence="2" id="KW-1185">Reference proteome</keyword>
<dbReference type="Proteomes" id="UP001234297">
    <property type="component" value="Chromosome 2"/>
</dbReference>
<protein>
    <submittedName>
        <fullName evidence="1">Uncharacterized protein</fullName>
    </submittedName>
</protein>
<name>A0ACC2MA62_PERAE</name>
<gene>
    <name evidence="1" type="ORF">MRB53_004420</name>
</gene>
<reference evidence="1 2" key="1">
    <citation type="journal article" date="2022" name="Hortic Res">
        <title>A haplotype resolved chromosomal level avocado genome allows analysis of novel avocado genes.</title>
        <authorList>
            <person name="Nath O."/>
            <person name="Fletcher S.J."/>
            <person name="Hayward A."/>
            <person name="Shaw L.M."/>
            <person name="Masouleh A.K."/>
            <person name="Furtado A."/>
            <person name="Henry R.J."/>
            <person name="Mitter N."/>
        </authorList>
    </citation>
    <scope>NUCLEOTIDE SEQUENCE [LARGE SCALE GENOMIC DNA]</scope>
    <source>
        <strain evidence="2">cv. Hass</strain>
    </source>
</reference>
<evidence type="ECO:0000313" key="1">
    <source>
        <dbReference type="EMBL" id="KAJ8642672.1"/>
    </source>
</evidence>
<accession>A0ACC2MA62</accession>
<dbReference type="EMBL" id="CM056810">
    <property type="protein sequence ID" value="KAJ8642672.1"/>
    <property type="molecule type" value="Genomic_DNA"/>
</dbReference>
<proteinExistence type="predicted"/>